<evidence type="ECO:0000259" key="2">
    <source>
        <dbReference type="Pfam" id="PF01370"/>
    </source>
</evidence>
<sequence>MIEPTSFASSRANSPQRSDAGSPVESPIALDTPATEAGDPFDNLPDLLRGLPLQSHILVTGGLGFIGSHTTLELLKANYNVIVIDNLSNAFENVFDRIGLLAKKHHEANGTKMPSLRLHAHDYRDTKTLQPLLEEYRLPSQWGAPKSRIAGVIHFAAYKAVEESIRMPLKYYSNNVSGLVDFATTLGAFGIKTFIFSSSATVYGTLATSGLPLKEELCVHKEELYIDHEGSQQSIQPGCTGITNPYGRTKWMCETILADLATSDPEWTIVALRYFNPVGCDSSGLLGEDPRQAPTNLLPVVVKVMTGQYSELAMFGTDWETEDGTAVRDFIHVSDLARGHIAALSSANRGKLTENFRTFNLGTGKGNSVMDVVTTMESVIEKPIPRRAAPRRQGDVGACVAVVDRSTEELQWKTEKSLKDACQDICNFLDVSGLSSERPQTVGPMS</sequence>
<dbReference type="OMA" id="CVILRYF"/>
<proteinExistence type="predicted"/>
<evidence type="ECO:0000313" key="4">
    <source>
        <dbReference type="Proteomes" id="UP000595662"/>
    </source>
</evidence>
<organism evidence="3 4">
    <name type="scientific">Penicillium digitatum</name>
    <name type="common">Green mold</name>
    <dbReference type="NCBI Taxonomy" id="36651"/>
    <lineage>
        <taxon>Eukaryota</taxon>
        <taxon>Fungi</taxon>
        <taxon>Dikarya</taxon>
        <taxon>Ascomycota</taxon>
        <taxon>Pezizomycotina</taxon>
        <taxon>Eurotiomycetes</taxon>
        <taxon>Eurotiomycetidae</taxon>
        <taxon>Eurotiales</taxon>
        <taxon>Aspergillaceae</taxon>
        <taxon>Penicillium</taxon>
    </lineage>
</organism>
<dbReference type="GO" id="GO:0003978">
    <property type="term" value="F:UDP-glucose 4-epimerase activity"/>
    <property type="evidence" value="ECO:0007669"/>
    <property type="project" value="TreeGrafter"/>
</dbReference>
<dbReference type="Pfam" id="PF01370">
    <property type="entry name" value="Epimerase"/>
    <property type="match status" value="1"/>
</dbReference>
<dbReference type="InterPro" id="IPR001509">
    <property type="entry name" value="Epimerase_deHydtase"/>
</dbReference>
<dbReference type="Proteomes" id="UP000595662">
    <property type="component" value="Chromosome 6"/>
</dbReference>
<protein>
    <submittedName>
        <fullName evidence="3">UDP-glucose 4-epimerase, putative</fullName>
    </submittedName>
</protein>
<dbReference type="InterPro" id="IPR036291">
    <property type="entry name" value="NAD(P)-bd_dom_sf"/>
</dbReference>
<evidence type="ECO:0000313" key="3">
    <source>
        <dbReference type="EMBL" id="QQK47961.1"/>
    </source>
</evidence>
<dbReference type="RefSeq" id="XP_014538073.1">
    <property type="nucleotide sequence ID" value="XM_014682587.1"/>
</dbReference>
<dbReference type="SUPFAM" id="SSF51735">
    <property type="entry name" value="NAD(P)-binding Rossmann-fold domains"/>
    <property type="match status" value="1"/>
</dbReference>
<evidence type="ECO:0000256" key="1">
    <source>
        <dbReference type="SAM" id="MobiDB-lite"/>
    </source>
</evidence>
<dbReference type="GO" id="GO:0005829">
    <property type="term" value="C:cytosol"/>
    <property type="evidence" value="ECO:0007669"/>
    <property type="project" value="TreeGrafter"/>
</dbReference>
<name>A0A7T7BQB1_PENDI</name>
<feature type="region of interest" description="Disordered" evidence="1">
    <location>
        <begin position="1"/>
        <end position="36"/>
    </location>
</feature>
<dbReference type="AlphaFoldDB" id="A0A7T7BQB1"/>
<reference evidence="3 4" key="1">
    <citation type="submission" date="2020-08" db="EMBL/GenBank/DDBJ databases">
        <title>The completed genome sequence of the pathogenic ascomycete fungus Penicillium digitatum.</title>
        <authorList>
            <person name="Wang M."/>
        </authorList>
    </citation>
    <scope>NUCLEOTIDE SEQUENCE [LARGE SCALE GENOMIC DNA]</scope>
    <source>
        <strain evidence="3 4">PdW03</strain>
    </source>
</reference>
<dbReference type="FunFam" id="3.40.50.720:FF:000418">
    <property type="entry name" value="UDP-glucose 4-epimerase 5"/>
    <property type="match status" value="1"/>
</dbReference>
<dbReference type="EMBL" id="CP060779">
    <property type="protein sequence ID" value="QQK47961.1"/>
    <property type="molecule type" value="Genomic_DNA"/>
</dbReference>
<dbReference type="PANTHER" id="PTHR43725">
    <property type="entry name" value="UDP-GLUCOSE 4-EPIMERASE"/>
    <property type="match status" value="1"/>
</dbReference>
<dbReference type="Gene3D" id="3.40.50.720">
    <property type="entry name" value="NAD(P)-binding Rossmann-like Domain"/>
    <property type="match status" value="1"/>
</dbReference>
<dbReference type="GeneID" id="26229011"/>
<accession>A0A7T7BQB1</accession>
<gene>
    <name evidence="3" type="ORF">Pdw03_5596</name>
</gene>
<feature type="compositionally biased region" description="Polar residues" evidence="1">
    <location>
        <begin position="1"/>
        <end position="19"/>
    </location>
</feature>
<dbReference type="PANTHER" id="PTHR43725:SF3">
    <property type="entry name" value="UDP-GLUCOSE 4-EPIMERASE (EUROFUNG)"/>
    <property type="match status" value="1"/>
</dbReference>
<feature type="domain" description="NAD-dependent epimerase/dehydratase" evidence="2">
    <location>
        <begin position="57"/>
        <end position="361"/>
    </location>
</feature>
<dbReference type="Gene3D" id="3.90.25.10">
    <property type="entry name" value="UDP-galactose 4-epimerase, domain 1"/>
    <property type="match status" value="1"/>
</dbReference>
<dbReference type="VEuPathDB" id="FungiDB:PDIP_06880"/>
<dbReference type="KEGG" id="pdp:PDIP_06880"/>
<dbReference type="GO" id="GO:0005996">
    <property type="term" value="P:monosaccharide metabolic process"/>
    <property type="evidence" value="ECO:0007669"/>
    <property type="project" value="TreeGrafter"/>
</dbReference>